<dbReference type="EMBL" id="CP002418">
    <property type="protein sequence ID" value="ADU42456.1"/>
    <property type="molecule type" value="Genomic_DNA"/>
</dbReference>
<evidence type="ECO:0000313" key="4">
    <source>
        <dbReference type="EMBL" id="ADU42456.1"/>
    </source>
</evidence>
<dbReference type="InterPro" id="IPR036397">
    <property type="entry name" value="RNaseH_sf"/>
</dbReference>
<reference evidence="4" key="1">
    <citation type="submission" date="2010-12" db="EMBL/GenBank/DDBJ databases">
        <title>Complete sequence of Rhodopseudomonas palustris DX-1.</title>
        <authorList>
            <consortium name="US DOE Joint Genome Institute"/>
            <person name="Lucas S."/>
            <person name="Copeland A."/>
            <person name="Lapidus A."/>
            <person name="Cheng J.-F."/>
            <person name="Goodwin L."/>
            <person name="Pitluck S."/>
            <person name="Misra M."/>
            <person name="Chertkov O."/>
            <person name="Detter J.C."/>
            <person name="Han C."/>
            <person name="Tapia R."/>
            <person name="Land M."/>
            <person name="Hauser L."/>
            <person name="Kyrpides N."/>
            <person name="Ivanova N."/>
            <person name="Ovchinnikova G."/>
            <person name="Logan B."/>
            <person name="Oda Y."/>
            <person name="Harwood C."/>
            <person name="Woyke T."/>
        </authorList>
    </citation>
    <scope>NUCLEOTIDE SEQUENCE [LARGE SCALE GENOMIC DNA]</scope>
    <source>
        <strain evidence="4">DX-1</strain>
    </source>
</reference>
<dbReference type="Gene3D" id="3.40.50.2300">
    <property type="match status" value="1"/>
</dbReference>
<name>E6VP10_RHOPX</name>
<dbReference type="Proteomes" id="UP000001402">
    <property type="component" value="Chromosome"/>
</dbReference>
<proteinExistence type="inferred from homology"/>
<evidence type="ECO:0000259" key="3">
    <source>
        <dbReference type="PROSITE" id="PS50822"/>
    </source>
</evidence>
<dbReference type="CDD" id="cd04659">
    <property type="entry name" value="Piwi_piwi-like_ProArk"/>
    <property type="match status" value="1"/>
</dbReference>
<dbReference type="Gene3D" id="3.30.420.10">
    <property type="entry name" value="Ribonuclease H-like superfamily/Ribonuclease H"/>
    <property type="match status" value="1"/>
</dbReference>
<dbReference type="OrthoDB" id="580851at2"/>
<evidence type="ECO:0000256" key="2">
    <source>
        <dbReference type="ARBA" id="ARBA00035032"/>
    </source>
</evidence>
<feature type="domain" description="Piwi" evidence="3">
    <location>
        <begin position="432"/>
        <end position="740"/>
    </location>
</feature>
<dbReference type="SUPFAM" id="SSF53098">
    <property type="entry name" value="Ribonuclease H-like"/>
    <property type="match status" value="1"/>
</dbReference>
<accession>E6VP10</accession>
<dbReference type="KEGG" id="rpx:Rpdx1_0823"/>
<dbReference type="GO" id="GO:0003676">
    <property type="term" value="F:nucleic acid binding"/>
    <property type="evidence" value="ECO:0007669"/>
    <property type="project" value="InterPro"/>
</dbReference>
<dbReference type="AlphaFoldDB" id="E6VP10"/>
<dbReference type="InterPro" id="IPR012337">
    <property type="entry name" value="RNaseH-like_sf"/>
</dbReference>
<gene>
    <name evidence="4" type="ordered locus">Rpdx1_0823</name>
</gene>
<comment type="similarity">
    <text evidence="1">Belongs to the argonaute family. Long pAgo subfamily.</text>
</comment>
<dbReference type="HOGENOM" id="CLU_368286_0_0_5"/>
<dbReference type="PROSITE" id="PS50822">
    <property type="entry name" value="PIWI"/>
    <property type="match status" value="1"/>
</dbReference>
<dbReference type="SMART" id="SM00950">
    <property type="entry name" value="Piwi"/>
    <property type="match status" value="1"/>
</dbReference>
<dbReference type="eggNOG" id="COG1431">
    <property type="taxonomic scope" value="Bacteria"/>
</dbReference>
<organism evidence="4 5">
    <name type="scientific">Rhodopseudomonas palustris (strain DX-1)</name>
    <dbReference type="NCBI Taxonomy" id="652103"/>
    <lineage>
        <taxon>Bacteria</taxon>
        <taxon>Pseudomonadati</taxon>
        <taxon>Pseudomonadota</taxon>
        <taxon>Alphaproteobacteria</taxon>
        <taxon>Hyphomicrobiales</taxon>
        <taxon>Nitrobacteraceae</taxon>
        <taxon>Rhodopseudomonas</taxon>
    </lineage>
</organism>
<evidence type="ECO:0000256" key="1">
    <source>
        <dbReference type="ARBA" id="ARBA00035012"/>
    </source>
</evidence>
<dbReference type="InterPro" id="IPR003165">
    <property type="entry name" value="Piwi"/>
</dbReference>
<dbReference type="BioCyc" id="RPAL652103:RPDX1_RS04100-MONOMER"/>
<protein>
    <recommendedName>
        <fullName evidence="2">Protein argonaute</fullName>
    </recommendedName>
</protein>
<sequence>MAKYTINFSPVEMTGETKVLVGRQPFDVDRLNELRDEFRETHVFRRDGIDDVIVDVPVVAGQKPIGNVQEEIDLARYQKVWPSLLSAALVRAFSGVRDILSDRPVSVVGSTLRGLVQHPELPEWMQKRTLLRFDTRTIYAGDKRTFGLVCEARLKNLIQGSCAELLALGVSPLGRYVQVEEPHYDPRLMKKRRLVGRVSAISGDNLVLEDHAEGFPTVSAKLAFLEARREIFDDCVRRILNSDAASVLNKAEATAASFHSGPGRKEQIEEALKYLREKVSLEAVPGAKFVIGPMLSSGNKGFPITEMIPKPILVFDPSGTRKDEWNERGIKKNGPYDQRTFSPKQLKVAVICQAKHEGQVDGFIAKFLEGMPDVMTGKNRVARYGDGFLRRFALEKPSVTFFTAPSAKASDYLVASRAALTKATDEGFKWDLALVQVEEEFKGFDDESNPYYATKSVFLKRDVPVQSVRLETMAQADSQLIFSMNHMSLATYAKLGGTPWLLASQQTVAHELVIGLGSHSVANSRIGSQQRFVGITTVFSSDGSYLLSDRTAVVPYEEYATALYDTLKRSITTVRKQDNWRSTDKVRLVFHMFKPPKDTEAEAIKRTVDDLELENVTFAFVHIAPSHPYLIFDNTQKGIGFRDPKKGILGPERGLHLKLGDYESLIVFSGASELKQASDGMPRPCLLKLHRLSTFTDMTYLARQAFEFSGHSWRMLSPEPFPITIRYSDLIAERLAGLNAVPGWDAEAVRFGQIGRTLWFL</sequence>
<evidence type="ECO:0000313" key="5">
    <source>
        <dbReference type="Proteomes" id="UP000001402"/>
    </source>
</evidence>